<comment type="function">
    <text evidence="8">Catalyzes the cross-linking of a glutamate residue and a tyrosine residue in the PqqA protein as part of the biosynthesis of pyrroloquinoline quinone (PQQ).</text>
</comment>
<evidence type="ECO:0000313" key="11">
    <source>
        <dbReference type="Proteomes" id="UP000680815"/>
    </source>
</evidence>
<sequence length="355" mass="38299">MNAPLALLAELTHRCPLRCPYCSNPVELTRASEELATGEWARVFREAAEIGCLQVHLSGGEPTARRDIVEITAAARAAGLYTNLITAGVLLDAALVARLQAAGLDHVQLSVQDADAAGAERIGGMRGAHARKEAAARLVRDAGLPLTLNAVVHRQNLHSLPRLVEIALEWGAARLEVAHVQYYGWALANRDALLPTRAQLDEATRTVQAARDAHRGRLVIDYVVPDYHAARPKACMGGWGNRFLAVAPSGRILPCHAAESIAGMAFPNVRETSLRAAWEDSDAFNRFRGTGWMREPCRGCEHAERDWGGCRCQAFALTGDAAATDPACALSPDRALLLAAVAEAGTTEFRYREFG</sequence>
<feature type="binding site" evidence="8">
    <location>
        <position position="15"/>
    </location>
    <ligand>
        <name>[4Fe-4S] cluster</name>
        <dbReference type="ChEBI" id="CHEBI:49883"/>
        <note>4Fe-4S-S-AdoMet</note>
    </ligand>
</feature>
<keyword evidence="3 8" id="KW-0479">Metal-binding</keyword>
<evidence type="ECO:0000256" key="3">
    <source>
        <dbReference type="ARBA" id="ARBA00022723"/>
    </source>
</evidence>
<keyword evidence="4 8" id="KW-0884">PQQ biosynthesis</keyword>
<dbReference type="InterPro" id="IPR017200">
    <property type="entry name" value="PqqE-like"/>
</dbReference>
<evidence type="ECO:0000256" key="8">
    <source>
        <dbReference type="HAMAP-Rule" id="MF_00660"/>
    </source>
</evidence>
<feature type="domain" description="Radical SAM core" evidence="9">
    <location>
        <begin position="1"/>
        <end position="217"/>
    </location>
</feature>
<dbReference type="SMART" id="SM00729">
    <property type="entry name" value="Elp3"/>
    <property type="match status" value="1"/>
</dbReference>
<dbReference type="SFLD" id="SFLDF00280">
    <property type="entry name" value="coenzyme_PQQ_synthesis_protein"/>
    <property type="match status" value="1"/>
</dbReference>
<comment type="subunit">
    <text evidence="8">Interacts with PqqD. The interaction is necessary for activity of PqqE.</text>
</comment>
<evidence type="ECO:0000256" key="5">
    <source>
        <dbReference type="ARBA" id="ARBA00023002"/>
    </source>
</evidence>
<dbReference type="InterPro" id="IPR006638">
    <property type="entry name" value="Elp3/MiaA/NifB-like_rSAM"/>
</dbReference>
<keyword evidence="1 8" id="KW-0004">4Fe-4S</keyword>
<dbReference type="HAMAP" id="MF_00660">
    <property type="entry name" value="PqqE"/>
    <property type="match status" value="1"/>
</dbReference>
<organism evidence="10 11">
    <name type="scientific">Roseomonas nitratireducens</name>
    <dbReference type="NCBI Taxonomy" id="2820810"/>
    <lineage>
        <taxon>Bacteria</taxon>
        <taxon>Pseudomonadati</taxon>
        <taxon>Pseudomonadota</taxon>
        <taxon>Alphaproteobacteria</taxon>
        <taxon>Acetobacterales</taxon>
        <taxon>Roseomonadaceae</taxon>
        <taxon>Roseomonas</taxon>
    </lineage>
</organism>
<keyword evidence="11" id="KW-1185">Reference proteome</keyword>
<evidence type="ECO:0000256" key="4">
    <source>
        <dbReference type="ARBA" id="ARBA00022905"/>
    </source>
</evidence>
<dbReference type="InterPro" id="IPR013785">
    <property type="entry name" value="Aldolase_TIM"/>
</dbReference>
<evidence type="ECO:0000256" key="2">
    <source>
        <dbReference type="ARBA" id="ARBA00022691"/>
    </source>
</evidence>
<dbReference type="EC" id="1.21.98.4" evidence="8"/>
<comment type="similarity">
    <text evidence="8">Belongs to the radical SAM superfamily. PqqE family.</text>
</comment>
<dbReference type="SFLD" id="SFLDG01067">
    <property type="entry name" value="SPASM/twitch_domain_containing"/>
    <property type="match status" value="1"/>
</dbReference>
<protein>
    <recommendedName>
        <fullName evidence="8">PqqA peptide cyclase</fullName>
        <ecNumber evidence="8">1.21.98.4</ecNumber>
    </recommendedName>
    <alternativeName>
        <fullName evidence="8">Coenzyme PQQ synthesis protein E</fullName>
    </alternativeName>
</protein>
<keyword evidence="7 8" id="KW-0411">Iron-sulfur</keyword>
<dbReference type="PIRSF" id="PIRSF037420">
    <property type="entry name" value="PQQ_syn_pqqE"/>
    <property type="match status" value="1"/>
</dbReference>
<dbReference type="SUPFAM" id="SSF102114">
    <property type="entry name" value="Radical SAM enzymes"/>
    <property type="match status" value="1"/>
</dbReference>
<comment type="cofactor">
    <cofactor evidence="8">
        <name>[4Fe-4S] cluster</name>
        <dbReference type="ChEBI" id="CHEBI:49883"/>
    </cofactor>
    <text evidence="8">Binds 1 [4Fe-4S] cluster. The cluster is coordinated with 3 cysteines and an exchangeable S-adenosyl-L-methionine.</text>
</comment>
<keyword evidence="6 8" id="KW-0408">Iron</keyword>
<dbReference type="EMBL" id="JAGIYZ010000008">
    <property type="protein sequence ID" value="MBP0464267.1"/>
    <property type="molecule type" value="Genomic_DNA"/>
</dbReference>
<proteinExistence type="inferred from homology"/>
<dbReference type="InterPro" id="IPR023885">
    <property type="entry name" value="4Fe4S-binding_SPASM_dom"/>
</dbReference>
<evidence type="ECO:0000313" key="10">
    <source>
        <dbReference type="EMBL" id="MBP0464267.1"/>
    </source>
</evidence>
<dbReference type="PANTHER" id="PTHR11228">
    <property type="entry name" value="RADICAL SAM DOMAIN PROTEIN"/>
    <property type="match status" value="1"/>
</dbReference>
<evidence type="ECO:0000256" key="1">
    <source>
        <dbReference type="ARBA" id="ARBA00022485"/>
    </source>
</evidence>
<dbReference type="CDD" id="cd21119">
    <property type="entry name" value="SPASM_PqqE"/>
    <property type="match status" value="1"/>
</dbReference>
<dbReference type="InterPro" id="IPR000385">
    <property type="entry name" value="MoaA_NifB_PqqE_Fe-S-bd_CS"/>
</dbReference>
<evidence type="ECO:0000256" key="6">
    <source>
        <dbReference type="ARBA" id="ARBA00023004"/>
    </source>
</evidence>
<dbReference type="NCBIfam" id="TIGR02109">
    <property type="entry name" value="PQQ_syn_pqqE"/>
    <property type="match status" value="1"/>
</dbReference>
<keyword evidence="2 8" id="KW-0949">S-adenosyl-L-methionine</keyword>
<dbReference type="PROSITE" id="PS51918">
    <property type="entry name" value="RADICAL_SAM"/>
    <property type="match status" value="1"/>
</dbReference>
<dbReference type="SFLD" id="SFLDS00029">
    <property type="entry name" value="Radical_SAM"/>
    <property type="match status" value="1"/>
</dbReference>
<evidence type="ECO:0000259" key="9">
    <source>
        <dbReference type="PROSITE" id="PS51918"/>
    </source>
</evidence>
<name>A0ABS4ASD0_9PROT</name>
<evidence type="ECO:0000256" key="7">
    <source>
        <dbReference type="ARBA" id="ARBA00023014"/>
    </source>
</evidence>
<dbReference type="Pfam" id="PF13186">
    <property type="entry name" value="SPASM"/>
    <property type="match status" value="1"/>
</dbReference>
<dbReference type="InterPro" id="IPR011843">
    <property type="entry name" value="PQQ_synth_PqqE_bac"/>
</dbReference>
<dbReference type="PROSITE" id="PS01305">
    <property type="entry name" value="MOAA_NIFB_PQQE"/>
    <property type="match status" value="1"/>
</dbReference>
<dbReference type="CDD" id="cd01335">
    <property type="entry name" value="Radical_SAM"/>
    <property type="match status" value="1"/>
</dbReference>
<dbReference type="NCBIfam" id="TIGR04085">
    <property type="entry name" value="rSAM_more_4Fe4S"/>
    <property type="match status" value="1"/>
</dbReference>
<dbReference type="InterPro" id="IPR007197">
    <property type="entry name" value="rSAM"/>
</dbReference>
<feature type="binding site" evidence="8">
    <location>
        <position position="22"/>
    </location>
    <ligand>
        <name>[4Fe-4S] cluster</name>
        <dbReference type="ChEBI" id="CHEBI:49883"/>
        <note>4Fe-4S-S-AdoMet</note>
    </ligand>
</feature>
<keyword evidence="5 8" id="KW-0560">Oxidoreductase</keyword>
<dbReference type="PANTHER" id="PTHR11228:SF7">
    <property type="entry name" value="PQQA PEPTIDE CYCLASE"/>
    <property type="match status" value="1"/>
</dbReference>
<dbReference type="SFLD" id="SFLDG01386">
    <property type="entry name" value="main_SPASM_domain-containing"/>
    <property type="match status" value="1"/>
</dbReference>
<reference evidence="10 11" key="1">
    <citation type="submission" date="2021-03" db="EMBL/GenBank/DDBJ databases">
        <authorList>
            <person name="So Y."/>
        </authorList>
    </citation>
    <scope>NUCLEOTIDE SEQUENCE [LARGE SCALE GENOMIC DNA]</scope>
    <source>
        <strain evidence="10 11">PWR1</strain>
    </source>
</reference>
<comment type="caution">
    <text evidence="10">The sequence shown here is derived from an EMBL/GenBank/DDBJ whole genome shotgun (WGS) entry which is preliminary data.</text>
</comment>
<dbReference type="Proteomes" id="UP000680815">
    <property type="component" value="Unassembled WGS sequence"/>
</dbReference>
<feature type="binding site" evidence="8">
    <location>
        <position position="19"/>
    </location>
    <ligand>
        <name>[4Fe-4S] cluster</name>
        <dbReference type="ChEBI" id="CHEBI:49883"/>
        <note>4Fe-4S-S-AdoMet</note>
    </ligand>
</feature>
<dbReference type="Gene3D" id="3.20.20.70">
    <property type="entry name" value="Aldolase class I"/>
    <property type="match status" value="1"/>
</dbReference>
<gene>
    <name evidence="8 10" type="primary">pqqE</name>
    <name evidence="10" type="ORF">J5Y09_10110</name>
</gene>
<comment type="pathway">
    <text evidence="8">Cofactor biosynthesis; pyrroloquinoline quinone biosynthesis.</text>
</comment>
<dbReference type="Pfam" id="PF04055">
    <property type="entry name" value="Radical_SAM"/>
    <property type="match status" value="1"/>
</dbReference>
<comment type="catalytic activity">
    <reaction evidence="8">
        <text>[PQQ precursor protein] + S-adenosyl-L-methionine = E-Y cross-linked-[PQQ precursor protein] + 5'-deoxyadenosine + L-methionine + H(+)</text>
        <dbReference type="Rhea" id="RHEA:56836"/>
        <dbReference type="Rhea" id="RHEA-COMP:14800"/>
        <dbReference type="Rhea" id="RHEA-COMP:14801"/>
        <dbReference type="ChEBI" id="CHEBI:15378"/>
        <dbReference type="ChEBI" id="CHEBI:17319"/>
        <dbReference type="ChEBI" id="CHEBI:57844"/>
        <dbReference type="ChEBI" id="CHEBI:59789"/>
        <dbReference type="ChEBI" id="CHEBI:141026"/>
        <dbReference type="ChEBI" id="CHEBI:141027"/>
        <dbReference type="EC" id="1.21.98.4"/>
    </reaction>
</comment>
<accession>A0ABS4ASD0</accession>
<dbReference type="RefSeq" id="WP_209351641.1">
    <property type="nucleotide sequence ID" value="NZ_JAGIYZ010000008.1"/>
</dbReference>
<dbReference type="InterPro" id="IPR050377">
    <property type="entry name" value="Radical_SAM_PqqE_MftC-like"/>
</dbReference>
<dbReference type="InterPro" id="IPR058240">
    <property type="entry name" value="rSAM_sf"/>
</dbReference>